<gene>
    <name evidence="2" type="ORF">WG66_13790</name>
</gene>
<reference evidence="2 3" key="1">
    <citation type="submission" date="2015-12" db="EMBL/GenBank/DDBJ databases">
        <title>Draft genome sequence of Moniliophthora roreri, the causal agent of frosty pod rot of cacao.</title>
        <authorList>
            <person name="Aime M.C."/>
            <person name="Diaz-Valderrama J.R."/>
            <person name="Kijpornyongpan T."/>
            <person name="Phillips-Mora W."/>
        </authorList>
    </citation>
    <scope>NUCLEOTIDE SEQUENCE [LARGE SCALE GENOMIC DNA]</scope>
    <source>
        <strain evidence="2 3">MCA 2952</strain>
    </source>
</reference>
<dbReference type="InterPro" id="IPR046522">
    <property type="entry name" value="DUF6699"/>
</dbReference>
<dbReference type="Pfam" id="PF20415">
    <property type="entry name" value="DUF6699"/>
    <property type="match status" value="1"/>
</dbReference>
<accession>A0A0W0FBG6</accession>
<evidence type="ECO:0000259" key="1">
    <source>
        <dbReference type="Pfam" id="PF20415"/>
    </source>
</evidence>
<comment type="caution">
    <text evidence="2">The sequence shown here is derived from an EMBL/GenBank/DDBJ whole genome shotgun (WGS) entry which is preliminary data.</text>
</comment>
<sequence>MHISLDDLKSSKWRRVPLLPSGRALYPNQHLSLPETLSITSSLILSPCRTPPNAALIIRSHVPAPGQPSSLPNSPEPPARLRERRCIPLPSQLLIPVEIRLHHRLRIHTYIFHDFSSTYLSDPATEPSLPSMTLIHPDLPHPVDIITVHCSMVNPNYVTVYDVLTAIGQALDQGRGLEYLGRDGAKSFAGLRKSTFGGDIWEMEFR</sequence>
<proteinExistence type="predicted"/>
<organism evidence="2 3">
    <name type="scientific">Moniliophthora roreri</name>
    <name type="common">Frosty pod rot fungus</name>
    <name type="synonym">Monilia roreri</name>
    <dbReference type="NCBI Taxonomy" id="221103"/>
    <lineage>
        <taxon>Eukaryota</taxon>
        <taxon>Fungi</taxon>
        <taxon>Dikarya</taxon>
        <taxon>Basidiomycota</taxon>
        <taxon>Agaricomycotina</taxon>
        <taxon>Agaricomycetes</taxon>
        <taxon>Agaricomycetidae</taxon>
        <taxon>Agaricales</taxon>
        <taxon>Marasmiineae</taxon>
        <taxon>Marasmiaceae</taxon>
        <taxon>Moniliophthora</taxon>
    </lineage>
</organism>
<feature type="domain" description="DUF6699" evidence="1">
    <location>
        <begin position="114"/>
        <end position="178"/>
    </location>
</feature>
<evidence type="ECO:0000313" key="2">
    <source>
        <dbReference type="EMBL" id="KTB33640.1"/>
    </source>
</evidence>
<dbReference type="EMBL" id="LATX01002151">
    <property type="protein sequence ID" value="KTB33640.1"/>
    <property type="molecule type" value="Genomic_DNA"/>
</dbReference>
<name>A0A0W0FBG6_MONRR</name>
<dbReference type="AlphaFoldDB" id="A0A0W0FBG6"/>
<evidence type="ECO:0000313" key="3">
    <source>
        <dbReference type="Proteomes" id="UP000054988"/>
    </source>
</evidence>
<dbReference type="Proteomes" id="UP000054988">
    <property type="component" value="Unassembled WGS sequence"/>
</dbReference>
<protein>
    <recommendedName>
        <fullName evidence="1">DUF6699 domain-containing protein</fullName>
    </recommendedName>
</protein>